<accession>X1IYR2</accession>
<dbReference type="InterPro" id="IPR050250">
    <property type="entry name" value="Macrolide_Exporter_MacB"/>
</dbReference>
<keyword evidence="3 7" id="KW-0812">Transmembrane</keyword>
<reference evidence="9" key="1">
    <citation type="journal article" date="2014" name="Front. Microbiol.">
        <title>High frequency of phylogenetically diverse reductive dehalogenase-homologous genes in deep subseafloor sedimentary metagenomes.</title>
        <authorList>
            <person name="Kawai M."/>
            <person name="Futagami T."/>
            <person name="Toyoda A."/>
            <person name="Takaki Y."/>
            <person name="Nishi S."/>
            <person name="Hori S."/>
            <person name="Arai W."/>
            <person name="Tsubouchi T."/>
            <person name="Morono Y."/>
            <person name="Uchiyama I."/>
            <person name="Ito T."/>
            <person name="Fujiyama A."/>
            <person name="Inagaki F."/>
            <person name="Takami H."/>
        </authorList>
    </citation>
    <scope>NUCLEOTIDE SEQUENCE</scope>
    <source>
        <strain evidence="9">Expedition CK06-06</strain>
    </source>
</reference>
<feature type="transmembrane region" description="Helical" evidence="7">
    <location>
        <begin position="133"/>
        <end position="155"/>
    </location>
</feature>
<dbReference type="GO" id="GO:0005886">
    <property type="term" value="C:plasma membrane"/>
    <property type="evidence" value="ECO:0007669"/>
    <property type="project" value="UniProtKB-SubCell"/>
</dbReference>
<keyword evidence="4 7" id="KW-1133">Transmembrane helix</keyword>
<name>X1IYR2_9ZZZZ</name>
<evidence type="ECO:0000256" key="5">
    <source>
        <dbReference type="ARBA" id="ARBA00023136"/>
    </source>
</evidence>
<evidence type="ECO:0000256" key="7">
    <source>
        <dbReference type="SAM" id="Phobius"/>
    </source>
</evidence>
<evidence type="ECO:0000256" key="4">
    <source>
        <dbReference type="ARBA" id="ARBA00022989"/>
    </source>
</evidence>
<comment type="similarity">
    <text evidence="6">Belongs to the ABC-4 integral membrane protein family.</text>
</comment>
<protein>
    <recommendedName>
        <fullName evidence="8">ABC3 transporter permease C-terminal domain-containing protein</fullName>
    </recommendedName>
</protein>
<proteinExistence type="inferred from homology"/>
<keyword evidence="5 7" id="KW-0472">Membrane</keyword>
<comment type="caution">
    <text evidence="9">The sequence shown here is derived from an EMBL/GenBank/DDBJ whole genome shotgun (WGS) entry which is preliminary data.</text>
</comment>
<feature type="transmembrane region" description="Helical" evidence="7">
    <location>
        <begin position="97"/>
        <end position="121"/>
    </location>
</feature>
<evidence type="ECO:0000256" key="2">
    <source>
        <dbReference type="ARBA" id="ARBA00022475"/>
    </source>
</evidence>
<dbReference type="Pfam" id="PF02687">
    <property type="entry name" value="FtsX"/>
    <property type="match status" value="1"/>
</dbReference>
<evidence type="ECO:0000256" key="6">
    <source>
        <dbReference type="ARBA" id="ARBA00038076"/>
    </source>
</evidence>
<organism evidence="9">
    <name type="scientific">marine sediment metagenome</name>
    <dbReference type="NCBI Taxonomy" id="412755"/>
    <lineage>
        <taxon>unclassified sequences</taxon>
        <taxon>metagenomes</taxon>
        <taxon>ecological metagenomes</taxon>
    </lineage>
</organism>
<dbReference type="PANTHER" id="PTHR30572:SF4">
    <property type="entry name" value="ABC TRANSPORTER PERMEASE YTRF"/>
    <property type="match status" value="1"/>
</dbReference>
<sequence length="172" mass="18639">QMDAAQDEIRTLLREYHRLEEGEDDTFSIRNQSEITEMATASSRVMTLLLGSIAAVSLIVGGIGIMNIMLVSVTERTREIGIRLAVGARNSDVLSQFLVEAVVLSLTGGIIGIFVAIGLGLLLNRFTDLTTVISIWIIALAFGFSGVVGIFFGFYPARKAASLNPIDALRYE</sequence>
<feature type="transmembrane region" description="Helical" evidence="7">
    <location>
        <begin position="48"/>
        <end position="73"/>
    </location>
</feature>
<evidence type="ECO:0000256" key="1">
    <source>
        <dbReference type="ARBA" id="ARBA00004651"/>
    </source>
</evidence>
<evidence type="ECO:0000256" key="3">
    <source>
        <dbReference type="ARBA" id="ARBA00022692"/>
    </source>
</evidence>
<dbReference type="PANTHER" id="PTHR30572">
    <property type="entry name" value="MEMBRANE COMPONENT OF TRANSPORTER-RELATED"/>
    <property type="match status" value="1"/>
</dbReference>
<gene>
    <name evidence="9" type="ORF">S03H2_54995</name>
</gene>
<feature type="non-terminal residue" evidence="9">
    <location>
        <position position="1"/>
    </location>
</feature>
<comment type="subcellular location">
    <subcellularLocation>
        <location evidence="1">Cell membrane</location>
        <topology evidence="1">Multi-pass membrane protein</topology>
    </subcellularLocation>
</comment>
<dbReference type="EMBL" id="BARU01035102">
    <property type="protein sequence ID" value="GAH71229.1"/>
    <property type="molecule type" value="Genomic_DNA"/>
</dbReference>
<dbReference type="AlphaFoldDB" id="X1IYR2"/>
<dbReference type="InterPro" id="IPR003838">
    <property type="entry name" value="ABC3_permease_C"/>
</dbReference>
<evidence type="ECO:0000259" key="8">
    <source>
        <dbReference type="Pfam" id="PF02687"/>
    </source>
</evidence>
<evidence type="ECO:0000313" key="9">
    <source>
        <dbReference type="EMBL" id="GAH71229.1"/>
    </source>
</evidence>
<dbReference type="GO" id="GO:0022857">
    <property type="term" value="F:transmembrane transporter activity"/>
    <property type="evidence" value="ECO:0007669"/>
    <property type="project" value="TreeGrafter"/>
</dbReference>
<feature type="domain" description="ABC3 transporter permease C-terminal" evidence="8">
    <location>
        <begin position="52"/>
        <end position="165"/>
    </location>
</feature>
<keyword evidence="2" id="KW-1003">Cell membrane</keyword>